<dbReference type="PROSITE" id="PS50164">
    <property type="entry name" value="GIY_YIG"/>
    <property type="match status" value="1"/>
</dbReference>
<dbReference type="InterPro" id="IPR050066">
    <property type="entry name" value="UvrABC_protein_C"/>
</dbReference>
<name>A0A1H8HG80_9BACI</name>
<dbReference type="FunFam" id="3.40.1440.10:FF:000009">
    <property type="entry name" value="Excinuclease ABC subunit C"/>
    <property type="match status" value="1"/>
</dbReference>
<sequence length="124" mass="14916">MIKIEIPNPDITITERQQHRKADEPEIKSIYGFIDFHQIPRDKGGIFLFYNINDELLFVGKARKLRQRVKKHFEDTVSPIKNHRDEVHKIEICVVEDPTDREIYETYIINKLKSKYNIDKVFFR</sequence>
<dbReference type="InterPro" id="IPR035901">
    <property type="entry name" value="GIY-YIG_endonuc_sf"/>
</dbReference>
<organism evidence="2 3">
    <name type="scientific">Mesobacillus persicus</name>
    <dbReference type="NCBI Taxonomy" id="930146"/>
    <lineage>
        <taxon>Bacteria</taxon>
        <taxon>Bacillati</taxon>
        <taxon>Bacillota</taxon>
        <taxon>Bacilli</taxon>
        <taxon>Bacillales</taxon>
        <taxon>Bacillaceae</taxon>
        <taxon>Mesobacillus</taxon>
    </lineage>
</organism>
<gene>
    <name evidence="2" type="ORF">SAMN05192533_11515</name>
</gene>
<dbReference type="OrthoDB" id="2451856at2"/>
<dbReference type="Proteomes" id="UP000198553">
    <property type="component" value="Unassembled WGS sequence"/>
</dbReference>
<reference evidence="3" key="1">
    <citation type="submission" date="2016-10" db="EMBL/GenBank/DDBJ databases">
        <authorList>
            <person name="Varghese N."/>
            <person name="Submissions S."/>
        </authorList>
    </citation>
    <scope>NUCLEOTIDE SEQUENCE [LARGE SCALE GENOMIC DNA]</scope>
    <source>
        <strain evidence="3">B48,IBRC-M 10115,DSM 25386,CECT 8001</strain>
    </source>
</reference>
<dbReference type="Gene3D" id="3.40.1440.10">
    <property type="entry name" value="GIY-YIG endonuclease"/>
    <property type="match status" value="1"/>
</dbReference>
<evidence type="ECO:0000313" key="3">
    <source>
        <dbReference type="Proteomes" id="UP000198553"/>
    </source>
</evidence>
<evidence type="ECO:0000313" key="2">
    <source>
        <dbReference type="EMBL" id="SEN55331.1"/>
    </source>
</evidence>
<dbReference type="CDD" id="cd10434">
    <property type="entry name" value="GIY-YIG_UvrC_Cho"/>
    <property type="match status" value="1"/>
</dbReference>
<dbReference type="SUPFAM" id="SSF82771">
    <property type="entry name" value="GIY-YIG endonuclease"/>
    <property type="match status" value="1"/>
</dbReference>
<dbReference type="Pfam" id="PF01541">
    <property type="entry name" value="GIY-YIG"/>
    <property type="match status" value="1"/>
</dbReference>
<dbReference type="InterPro" id="IPR047296">
    <property type="entry name" value="GIY-YIG_UvrC_Cho"/>
</dbReference>
<dbReference type="InterPro" id="IPR000305">
    <property type="entry name" value="GIY-YIG_endonuc"/>
</dbReference>
<dbReference type="RefSeq" id="WP_090748910.1">
    <property type="nucleotide sequence ID" value="NZ_FOBW01000015.1"/>
</dbReference>
<keyword evidence="3" id="KW-1185">Reference proteome</keyword>
<proteinExistence type="predicted"/>
<feature type="domain" description="GIY-YIG" evidence="1">
    <location>
        <begin position="42"/>
        <end position="118"/>
    </location>
</feature>
<protein>
    <submittedName>
        <fullName evidence="2">GIY-YIG catalytic domain-containing protein</fullName>
    </submittedName>
</protein>
<dbReference type="STRING" id="930146.SAMN05192533_11515"/>
<dbReference type="GO" id="GO:0006289">
    <property type="term" value="P:nucleotide-excision repair"/>
    <property type="evidence" value="ECO:0007669"/>
    <property type="project" value="InterPro"/>
</dbReference>
<dbReference type="AlphaFoldDB" id="A0A1H8HG80"/>
<dbReference type="SMART" id="SM00465">
    <property type="entry name" value="GIYc"/>
    <property type="match status" value="1"/>
</dbReference>
<dbReference type="EMBL" id="FOBW01000015">
    <property type="protein sequence ID" value="SEN55331.1"/>
    <property type="molecule type" value="Genomic_DNA"/>
</dbReference>
<dbReference type="InterPro" id="IPR014527">
    <property type="entry name" value="UCP026568_excinuclease"/>
</dbReference>
<dbReference type="GO" id="GO:0009380">
    <property type="term" value="C:excinuclease repair complex"/>
    <property type="evidence" value="ECO:0007669"/>
    <property type="project" value="TreeGrafter"/>
</dbReference>
<accession>A0A1H8HG80</accession>
<dbReference type="PIRSF" id="PIRSF026568">
    <property type="entry name" value="UCP026568"/>
    <property type="match status" value="1"/>
</dbReference>
<dbReference type="PANTHER" id="PTHR30562">
    <property type="entry name" value="UVRC/OXIDOREDUCTASE"/>
    <property type="match status" value="1"/>
</dbReference>
<dbReference type="PANTHER" id="PTHR30562:SF1">
    <property type="entry name" value="UVRABC SYSTEM PROTEIN C"/>
    <property type="match status" value="1"/>
</dbReference>
<evidence type="ECO:0000259" key="1">
    <source>
        <dbReference type="PROSITE" id="PS50164"/>
    </source>
</evidence>